<sequence length="290" mass="32994">MTPTWFVVPAAAVVLGIAVLSPTPSAAAAPEPAFSGQQYGWDVPPQEFNDVQRRGFHDGIEGAHKDYGNGRRPNVNNREEYRDPDDMPRDIPPEMREAYRHAFRRGYAVAASHLWGAQAPQGYPPPGAYAPQQNWDWGMRGLQNDAARRGFHEGTERARDDFQYHRRPDPDDNSEYRNPPVPPELVDEFRSGFMRGYEVAMSQLSGEQTWQFQGDPNSWRAPGRFSDVQRRGFHDGMEGAQKDRGNGRPPDPNNRDEYRHPHMPPELAGEYREGFRRGYEMAAARLWGGM</sequence>
<keyword evidence="2" id="KW-0732">Signal</keyword>
<dbReference type="AlphaFoldDB" id="A0A9J7BXW2"/>
<feature type="region of interest" description="Disordered" evidence="1">
    <location>
        <begin position="209"/>
        <end position="268"/>
    </location>
</feature>
<organism evidence="3 4">
    <name type="scientific">Occallatibacter riparius</name>
    <dbReference type="NCBI Taxonomy" id="1002689"/>
    <lineage>
        <taxon>Bacteria</taxon>
        <taxon>Pseudomonadati</taxon>
        <taxon>Acidobacteriota</taxon>
        <taxon>Terriglobia</taxon>
        <taxon>Terriglobales</taxon>
        <taxon>Acidobacteriaceae</taxon>
        <taxon>Occallatibacter</taxon>
    </lineage>
</organism>
<dbReference type="RefSeq" id="WP_260795752.1">
    <property type="nucleotide sequence ID" value="NZ_CP093313.1"/>
</dbReference>
<protein>
    <recommendedName>
        <fullName evidence="5">Secreted protein</fullName>
    </recommendedName>
</protein>
<accession>A0A9J7BXW2</accession>
<evidence type="ECO:0000256" key="1">
    <source>
        <dbReference type="SAM" id="MobiDB-lite"/>
    </source>
</evidence>
<dbReference type="EMBL" id="CP093313">
    <property type="protein sequence ID" value="UWZ86109.1"/>
    <property type="molecule type" value="Genomic_DNA"/>
</dbReference>
<evidence type="ECO:0000256" key="2">
    <source>
        <dbReference type="SAM" id="SignalP"/>
    </source>
</evidence>
<feature type="compositionally biased region" description="Basic and acidic residues" evidence="1">
    <location>
        <begin position="154"/>
        <end position="170"/>
    </location>
</feature>
<feature type="compositionally biased region" description="Basic and acidic residues" evidence="1">
    <location>
        <begin position="227"/>
        <end position="246"/>
    </location>
</feature>
<feature type="signal peptide" evidence="2">
    <location>
        <begin position="1"/>
        <end position="28"/>
    </location>
</feature>
<feature type="region of interest" description="Disordered" evidence="1">
    <location>
        <begin position="154"/>
        <end position="185"/>
    </location>
</feature>
<feature type="region of interest" description="Disordered" evidence="1">
    <location>
        <begin position="60"/>
        <end position="90"/>
    </location>
</feature>
<keyword evidence="4" id="KW-1185">Reference proteome</keyword>
<gene>
    <name evidence="3" type="ORF">MOP44_09210</name>
</gene>
<evidence type="ECO:0000313" key="3">
    <source>
        <dbReference type="EMBL" id="UWZ86109.1"/>
    </source>
</evidence>
<feature type="chain" id="PRO_5039931318" description="Secreted protein" evidence="2">
    <location>
        <begin position="29"/>
        <end position="290"/>
    </location>
</feature>
<dbReference type="Proteomes" id="UP001059380">
    <property type="component" value="Chromosome"/>
</dbReference>
<feature type="compositionally biased region" description="Basic and acidic residues" evidence="1">
    <location>
        <begin position="77"/>
        <end position="90"/>
    </location>
</feature>
<feature type="compositionally biased region" description="Basic and acidic residues" evidence="1">
    <location>
        <begin position="60"/>
        <end position="69"/>
    </location>
</feature>
<evidence type="ECO:0000313" key="4">
    <source>
        <dbReference type="Proteomes" id="UP001059380"/>
    </source>
</evidence>
<evidence type="ECO:0008006" key="5">
    <source>
        <dbReference type="Google" id="ProtNLM"/>
    </source>
</evidence>
<dbReference type="KEGG" id="orp:MOP44_09210"/>
<name>A0A9J7BXW2_9BACT</name>
<reference evidence="3" key="1">
    <citation type="submission" date="2021-04" db="EMBL/GenBank/DDBJ databases">
        <title>Phylogenetic analysis of Acidobacteriaceae.</title>
        <authorList>
            <person name="Qiu L."/>
            <person name="Zhang Q."/>
        </authorList>
    </citation>
    <scope>NUCLEOTIDE SEQUENCE</scope>
    <source>
        <strain evidence="3">DSM 25168</strain>
    </source>
</reference>
<proteinExistence type="predicted"/>